<feature type="non-terminal residue" evidence="1">
    <location>
        <position position="1"/>
    </location>
</feature>
<accession>A0A9N9J4P7</accession>
<keyword evidence="2" id="KW-1185">Reference proteome</keyword>
<reference evidence="1" key="1">
    <citation type="submission" date="2021-06" db="EMBL/GenBank/DDBJ databases">
        <authorList>
            <person name="Kallberg Y."/>
            <person name="Tangrot J."/>
            <person name="Rosling A."/>
        </authorList>
    </citation>
    <scope>NUCLEOTIDE SEQUENCE</scope>
    <source>
        <strain evidence="1">FL966</strain>
    </source>
</reference>
<name>A0A9N9J4P7_9GLOM</name>
<dbReference type="EMBL" id="CAJVQA010020097">
    <property type="protein sequence ID" value="CAG8761973.1"/>
    <property type="molecule type" value="Genomic_DNA"/>
</dbReference>
<evidence type="ECO:0000313" key="2">
    <source>
        <dbReference type="Proteomes" id="UP000789759"/>
    </source>
</evidence>
<gene>
    <name evidence="1" type="ORF">CPELLU_LOCUS15363</name>
</gene>
<dbReference type="Proteomes" id="UP000789759">
    <property type="component" value="Unassembled WGS sequence"/>
</dbReference>
<proteinExistence type="predicted"/>
<dbReference type="AlphaFoldDB" id="A0A9N9J4P7"/>
<dbReference type="OrthoDB" id="2341703at2759"/>
<protein>
    <submittedName>
        <fullName evidence="1">9280_t:CDS:1</fullName>
    </submittedName>
</protein>
<evidence type="ECO:0000313" key="1">
    <source>
        <dbReference type="EMBL" id="CAG8761973.1"/>
    </source>
</evidence>
<organism evidence="1 2">
    <name type="scientific">Cetraspora pellucida</name>
    <dbReference type="NCBI Taxonomy" id="1433469"/>
    <lineage>
        <taxon>Eukaryota</taxon>
        <taxon>Fungi</taxon>
        <taxon>Fungi incertae sedis</taxon>
        <taxon>Mucoromycota</taxon>
        <taxon>Glomeromycotina</taxon>
        <taxon>Glomeromycetes</taxon>
        <taxon>Diversisporales</taxon>
        <taxon>Gigasporaceae</taxon>
        <taxon>Cetraspora</taxon>
    </lineage>
</organism>
<sequence>IIDDDPSIFFGSSKFKTIDEDLLLHILKLNIIGMSEIDIFNKLIQWGMANTPGLDALTVPFCLSFNKLKALGKTLRKGLKLIQYNNMAKEDLDTITITFKSIIPREEILAKIPPRINKSFEPHILSSKFAGLIASWIDRKSYTGFNMPFTFERVYKFRKSYNSPLPTINCHHGPSLMIMKIQETGQYVGAYNPIDWSKYRLPKYDHSVTSKKPRRGYKEYSKALMNCVPTTESFLFSSNDKYATNFKLSRVKNVEHALRRYEVNGHLLLKFGTGDLFFEYDKGQEDWAEYSREYIPASVTCIIKSECYEPAVLPNGWYKLDEWEIFKVIRKIN</sequence>
<comment type="caution">
    <text evidence="1">The sequence shown here is derived from an EMBL/GenBank/DDBJ whole genome shotgun (WGS) entry which is preliminary data.</text>
</comment>